<organism evidence="1 2">
    <name type="scientific">Mesonia oceanica</name>
    <dbReference type="NCBI Taxonomy" id="2687242"/>
    <lineage>
        <taxon>Bacteria</taxon>
        <taxon>Pseudomonadati</taxon>
        <taxon>Bacteroidota</taxon>
        <taxon>Flavobacteriia</taxon>
        <taxon>Flavobacteriales</taxon>
        <taxon>Flavobacteriaceae</taxon>
        <taxon>Mesonia</taxon>
    </lineage>
</organism>
<sequence>MKHFLLTFLILKSICSLAQSEKLILTENENKLWFESINKTELLTEKIDLINNRLTNDVNVYIKWSFSDGITVSRFPKLDSIRKIRTKGFCKPLYLLKYKDNVIAFRIENPIDSELTDSITELISKNNIRNVEIWTDDNRQALYGTSADCGVIMLEIKKRKVFKAFKKLNLTNSKYDEISNYK</sequence>
<gene>
    <name evidence="1" type="ORF">FVB9532_03836</name>
</gene>
<protein>
    <submittedName>
        <fullName evidence="1">Uncharacterized protein</fullName>
    </submittedName>
</protein>
<evidence type="ECO:0000313" key="2">
    <source>
        <dbReference type="Proteomes" id="UP000356253"/>
    </source>
</evidence>
<proteinExistence type="predicted"/>
<comment type="caution">
    <text evidence="1">The sequence shown here is derived from an EMBL/GenBank/DDBJ whole genome shotgun (WGS) entry which is preliminary data.</text>
</comment>
<reference evidence="1" key="1">
    <citation type="submission" date="2019-09" db="EMBL/GenBank/DDBJ databases">
        <authorList>
            <person name="Rodrigo-Torres L."/>
            <person name="Arahal R. D."/>
            <person name="Lucena T."/>
        </authorList>
    </citation>
    <scope>NUCLEOTIDE SEQUENCE</scope>
    <source>
        <strain evidence="1">ISS653</strain>
    </source>
</reference>
<evidence type="ECO:0000313" key="1">
    <source>
        <dbReference type="EMBL" id="VVV02536.1"/>
    </source>
</evidence>
<keyword evidence="2" id="KW-1185">Reference proteome</keyword>
<dbReference type="Proteomes" id="UP000356253">
    <property type="component" value="Unassembled WGS sequence"/>
</dbReference>
<name>A0AC61YDE8_9FLAO</name>
<dbReference type="EMBL" id="CABVMM010000025">
    <property type="protein sequence ID" value="VVV02536.1"/>
    <property type="molecule type" value="Genomic_DNA"/>
</dbReference>
<accession>A0AC61YDE8</accession>